<dbReference type="Gene3D" id="3.40.630.30">
    <property type="match status" value="1"/>
</dbReference>
<evidence type="ECO:0000313" key="2">
    <source>
        <dbReference type="Proteomes" id="UP000662931"/>
    </source>
</evidence>
<evidence type="ECO:0000313" key="1">
    <source>
        <dbReference type="EMBL" id="QPG74949.1"/>
    </source>
</evidence>
<gene>
    <name evidence="1" type="ORF">FOA43_002288</name>
</gene>
<accession>A0A875S5B2</accession>
<dbReference type="KEGG" id="bnn:FOA43_002288"/>
<protein>
    <submittedName>
        <fullName evidence="1">Uncharacterized protein</fullName>
    </submittedName>
</protein>
<dbReference type="AlphaFoldDB" id="A0A875S5B2"/>
<proteinExistence type="predicted"/>
<reference evidence="1" key="1">
    <citation type="submission" date="2020-10" db="EMBL/GenBank/DDBJ databases">
        <authorList>
            <person name="Roach M.J.R."/>
        </authorList>
    </citation>
    <scope>NUCLEOTIDE SEQUENCE</scope>
    <source>
        <strain evidence="1">CBS 1945</strain>
    </source>
</reference>
<keyword evidence="2" id="KW-1185">Reference proteome</keyword>
<sequence>MPRIATDNLTVNNLGLFNEITAPKQYSDNFITNCHELDDLCQYAFFEEVPVGLVVSRYLQAANSTSPKGLIVVILRVLSAYSKRFGLEDALFDYVEKLAVQKKHLNTVYLLADPTADQWLVEDAKKRGYEEDQETKPEVDGKLLDDVEGKVLLKRVMK</sequence>
<dbReference type="OrthoDB" id="47374at2759"/>
<dbReference type="RefSeq" id="XP_038778514.1">
    <property type="nucleotide sequence ID" value="XM_038922586.1"/>
</dbReference>
<dbReference type="Proteomes" id="UP000662931">
    <property type="component" value="Chromosome 2"/>
</dbReference>
<organism evidence="1 2">
    <name type="scientific">Eeniella nana</name>
    <name type="common">Yeast</name>
    <name type="synonym">Brettanomyces nanus</name>
    <dbReference type="NCBI Taxonomy" id="13502"/>
    <lineage>
        <taxon>Eukaryota</taxon>
        <taxon>Fungi</taxon>
        <taxon>Dikarya</taxon>
        <taxon>Ascomycota</taxon>
        <taxon>Saccharomycotina</taxon>
        <taxon>Pichiomycetes</taxon>
        <taxon>Pichiales</taxon>
        <taxon>Pichiaceae</taxon>
        <taxon>Brettanomyces</taxon>
    </lineage>
</organism>
<dbReference type="EMBL" id="CP064813">
    <property type="protein sequence ID" value="QPG74949.1"/>
    <property type="molecule type" value="Genomic_DNA"/>
</dbReference>
<dbReference type="GeneID" id="62195689"/>
<name>A0A875S5B2_EENNA</name>